<feature type="transmembrane region" description="Helical" evidence="6">
    <location>
        <begin position="160"/>
        <end position="180"/>
    </location>
</feature>
<comment type="similarity">
    <text evidence="2">Belongs to the EamA transporter family.</text>
</comment>
<comment type="subcellular location">
    <subcellularLocation>
        <location evidence="1">Membrane</location>
        <topology evidence="1">Multi-pass membrane protein</topology>
    </subcellularLocation>
</comment>
<name>A0A2Z5FRV4_9BACT</name>
<feature type="transmembrane region" description="Helical" evidence="6">
    <location>
        <begin position="223"/>
        <end position="245"/>
    </location>
</feature>
<sequence>METQDLRPKWKTLLAFAIIYFVWGSTFLAIRIGVREVPPFLFAAMRFSVAGLALFIWVIAKGVPVPSRRQWLSVSLLALLIFVLDYGLLFWAEQRVPSGLAAVMMATIPVFMALSEILVLKTQRLTLRLAFALLIGLGGVAVLMSPSLHLGGAPIDKAGAGALIVGSISWSLASVLTRKLTLPASKIMSSGAQMLAGGMLLALVAAAFGEFQHFPPTNVTPKAWLSLLYLILAGSILGFTAYVWLIHHESPTKVGTYAYVNPVIAVLLGYFLAGEALSLRTVLGTLFVLVSVVIITTTKAKKPIEAVVKQETR</sequence>
<evidence type="ECO:0000256" key="3">
    <source>
        <dbReference type="ARBA" id="ARBA00022692"/>
    </source>
</evidence>
<keyword evidence="9" id="KW-1185">Reference proteome</keyword>
<evidence type="ECO:0000259" key="7">
    <source>
        <dbReference type="Pfam" id="PF00892"/>
    </source>
</evidence>
<feature type="transmembrane region" description="Helical" evidence="6">
    <location>
        <begin position="71"/>
        <end position="92"/>
    </location>
</feature>
<protein>
    <submittedName>
        <fullName evidence="8">Permease of the drug/metabolite transporter (DMT) superfamily</fullName>
    </submittedName>
</protein>
<feature type="transmembrane region" description="Helical" evidence="6">
    <location>
        <begin position="257"/>
        <end position="273"/>
    </location>
</feature>
<evidence type="ECO:0000313" key="9">
    <source>
        <dbReference type="Proteomes" id="UP000253606"/>
    </source>
</evidence>
<dbReference type="OrthoDB" id="3190463at2"/>
<dbReference type="RefSeq" id="WP_114205268.1">
    <property type="nucleotide sequence ID" value="NZ_CP030840.1"/>
</dbReference>
<proteinExistence type="inferred from homology"/>
<keyword evidence="4 6" id="KW-1133">Transmembrane helix</keyword>
<dbReference type="PANTHER" id="PTHR32322">
    <property type="entry name" value="INNER MEMBRANE TRANSPORTER"/>
    <property type="match status" value="1"/>
</dbReference>
<keyword evidence="3 6" id="KW-0812">Transmembrane</keyword>
<feature type="transmembrane region" description="Helical" evidence="6">
    <location>
        <begin position="192"/>
        <end position="211"/>
    </location>
</feature>
<dbReference type="InterPro" id="IPR050638">
    <property type="entry name" value="AA-Vitamin_Transporters"/>
</dbReference>
<dbReference type="Pfam" id="PF00892">
    <property type="entry name" value="EamA"/>
    <property type="match status" value="2"/>
</dbReference>
<dbReference type="GO" id="GO:0016020">
    <property type="term" value="C:membrane"/>
    <property type="evidence" value="ECO:0007669"/>
    <property type="project" value="UniProtKB-SubCell"/>
</dbReference>
<feature type="domain" description="EamA" evidence="7">
    <location>
        <begin position="12"/>
        <end position="144"/>
    </location>
</feature>
<feature type="domain" description="EamA" evidence="7">
    <location>
        <begin position="159"/>
        <end position="296"/>
    </location>
</feature>
<reference evidence="8 9" key="1">
    <citation type="journal article" date="2018" name="Front. Microbiol.">
        <title>Hydrolytic Capabilities as a Key to Environmental Success: Chitinolytic and Cellulolytic Acidobacteria From Acidic Sub-arctic Soils and Boreal Peatlands.</title>
        <authorList>
            <person name="Belova S.E."/>
            <person name="Ravin N.V."/>
            <person name="Pankratov T.A."/>
            <person name="Rakitin A.L."/>
            <person name="Ivanova A.A."/>
            <person name="Beletsky A.V."/>
            <person name="Mardanov A.V."/>
            <person name="Sinninghe Damste J.S."/>
            <person name="Dedysh S.N."/>
        </authorList>
    </citation>
    <scope>NUCLEOTIDE SEQUENCE [LARGE SCALE GENOMIC DNA]</scope>
    <source>
        <strain evidence="8 9">SBC82</strain>
    </source>
</reference>
<feature type="transmembrane region" description="Helical" evidence="6">
    <location>
        <begin position="279"/>
        <end position="297"/>
    </location>
</feature>
<dbReference type="EMBL" id="CP030840">
    <property type="protein sequence ID" value="AXC09422.1"/>
    <property type="molecule type" value="Genomic_DNA"/>
</dbReference>
<evidence type="ECO:0000313" key="8">
    <source>
        <dbReference type="EMBL" id="AXC09422.1"/>
    </source>
</evidence>
<dbReference type="InterPro" id="IPR037185">
    <property type="entry name" value="EmrE-like"/>
</dbReference>
<feature type="transmembrane region" description="Helical" evidence="6">
    <location>
        <begin position="12"/>
        <end position="34"/>
    </location>
</feature>
<organism evidence="8 9">
    <name type="scientific">Acidisarcina polymorpha</name>
    <dbReference type="NCBI Taxonomy" id="2211140"/>
    <lineage>
        <taxon>Bacteria</taxon>
        <taxon>Pseudomonadati</taxon>
        <taxon>Acidobacteriota</taxon>
        <taxon>Terriglobia</taxon>
        <taxon>Terriglobales</taxon>
        <taxon>Acidobacteriaceae</taxon>
        <taxon>Acidisarcina</taxon>
    </lineage>
</organism>
<dbReference type="KEGG" id="abas:ACPOL_0035"/>
<evidence type="ECO:0000256" key="4">
    <source>
        <dbReference type="ARBA" id="ARBA00022989"/>
    </source>
</evidence>
<feature type="transmembrane region" description="Helical" evidence="6">
    <location>
        <begin position="40"/>
        <end position="59"/>
    </location>
</feature>
<gene>
    <name evidence="8" type="ORF">ACPOL_0035</name>
</gene>
<evidence type="ECO:0000256" key="1">
    <source>
        <dbReference type="ARBA" id="ARBA00004141"/>
    </source>
</evidence>
<feature type="transmembrane region" description="Helical" evidence="6">
    <location>
        <begin position="98"/>
        <end position="120"/>
    </location>
</feature>
<accession>A0A2Z5FRV4</accession>
<evidence type="ECO:0000256" key="6">
    <source>
        <dbReference type="SAM" id="Phobius"/>
    </source>
</evidence>
<keyword evidence="5 6" id="KW-0472">Membrane</keyword>
<evidence type="ECO:0000256" key="5">
    <source>
        <dbReference type="ARBA" id="ARBA00023136"/>
    </source>
</evidence>
<dbReference type="Proteomes" id="UP000253606">
    <property type="component" value="Chromosome"/>
</dbReference>
<dbReference type="InterPro" id="IPR000620">
    <property type="entry name" value="EamA_dom"/>
</dbReference>
<dbReference type="AlphaFoldDB" id="A0A2Z5FRV4"/>
<evidence type="ECO:0000256" key="2">
    <source>
        <dbReference type="ARBA" id="ARBA00007362"/>
    </source>
</evidence>
<feature type="transmembrane region" description="Helical" evidence="6">
    <location>
        <begin position="127"/>
        <end position="148"/>
    </location>
</feature>
<dbReference type="PANTHER" id="PTHR32322:SF2">
    <property type="entry name" value="EAMA DOMAIN-CONTAINING PROTEIN"/>
    <property type="match status" value="1"/>
</dbReference>
<dbReference type="SUPFAM" id="SSF103481">
    <property type="entry name" value="Multidrug resistance efflux transporter EmrE"/>
    <property type="match status" value="2"/>
</dbReference>